<reference evidence="2" key="2">
    <citation type="submission" date="2025-08" db="UniProtKB">
        <authorList>
            <consortium name="RefSeq"/>
        </authorList>
    </citation>
    <scope>IDENTIFICATION</scope>
    <source>
        <tissue evidence="2">Leaf</tissue>
    </source>
</reference>
<protein>
    <recommendedName>
        <fullName evidence="3">Aspartic peptidase DDI1-type domain-containing protein</fullName>
    </recommendedName>
</protein>
<dbReference type="PANTHER" id="PTHR33067:SF31">
    <property type="entry name" value="RNA-DIRECTED DNA POLYMERASE"/>
    <property type="match status" value="1"/>
</dbReference>
<dbReference type="PANTHER" id="PTHR33067">
    <property type="entry name" value="RNA-DIRECTED DNA POLYMERASE-RELATED"/>
    <property type="match status" value="1"/>
</dbReference>
<accession>A0ABM3RRN0</accession>
<evidence type="ECO:0000313" key="1">
    <source>
        <dbReference type="Proteomes" id="UP000813463"/>
    </source>
</evidence>
<dbReference type="GeneID" id="130471946"/>
<dbReference type="CDD" id="cd00303">
    <property type="entry name" value="retropepsin_like"/>
    <property type="match status" value="1"/>
</dbReference>
<dbReference type="Proteomes" id="UP000813463">
    <property type="component" value="Chromosome 4"/>
</dbReference>
<organism evidence="1 2">
    <name type="scientific">Spinacia oleracea</name>
    <name type="common">Spinach</name>
    <dbReference type="NCBI Taxonomy" id="3562"/>
    <lineage>
        <taxon>Eukaryota</taxon>
        <taxon>Viridiplantae</taxon>
        <taxon>Streptophyta</taxon>
        <taxon>Embryophyta</taxon>
        <taxon>Tracheophyta</taxon>
        <taxon>Spermatophyta</taxon>
        <taxon>Magnoliopsida</taxon>
        <taxon>eudicotyledons</taxon>
        <taxon>Gunneridae</taxon>
        <taxon>Pentapetalae</taxon>
        <taxon>Caryophyllales</taxon>
        <taxon>Chenopodiaceae</taxon>
        <taxon>Chenopodioideae</taxon>
        <taxon>Anserineae</taxon>
        <taxon>Spinacia</taxon>
    </lineage>
</organism>
<proteinExistence type="predicted"/>
<dbReference type="RefSeq" id="XP_056698282.1">
    <property type="nucleotide sequence ID" value="XM_056842304.1"/>
</dbReference>
<reference evidence="1" key="1">
    <citation type="journal article" date="2021" name="Nat. Commun.">
        <title>Genomic analyses provide insights into spinach domestication and the genetic basis of agronomic traits.</title>
        <authorList>
            <person name="Cai X."/>
            <person name="Sun X."/>
            <person name="Xu C."/>
            <person name="Sun H."/>
            <person name="Wang X."/>
            <person name="Ge C."/>
            <person name="Zhang Z."/>
            <person name="Wang Q."/>
            <person name="Fei Z."/>
            <person name="Jiao C."/>
            <person name="Wang Q."/>
        </authorList>
    </citation>
    <scope>NUCLEOTIDE SEQUENCE [LARGE SCALE GENOMIC DNA]</scope>
    <source>
        <strain evidence="1">cv. Varoflay</strain>
    </source>
</reference>
<dbReference type="InterPro" id="IPR021109">
    <property type="entry name" value="Peptidase_aspartic_dom_sf"/>
</dbReference>
<name>A0ABM3RRN0_SPIOL</name>
<evidence type="ECO:0000313" key="2">
    <source>
        <dbReference type="RefSeq" id="XP_056698282.1"/>
    </source>
</evidence>
<evidence type="ECO:0008006" key="3">
    <source>
        <dbReference type="Google" id="ProtNLM"/>
    </source>
</evidence>
<dbReference type="Gene3D" id="2.40.70.10">
    <property type="entry name" value="Acid Proteases"/>
    <property type="match status" value="1"/>
</dbReference>
<sequence length="181" mass="20184">MHVDDSEVSISGPLDKVNEKVVTGKIIDEKVAHEKEVAPEVKKGTKIQVPPIVLSFPNRQLKNKLGKKRAYCEVETMAFTKECSALLQNKSPPKLKDPEGFSIPCNIGTVFIKALCDLGVSLSVMPLSVCTKLKINEFKVTNITLQMDDRSVKYPLGVLEDVPVRVVTFYIFMDFVVLDMQ</sequence>
<gene>
    <name evidence="2" type="primary">LOC130471946</name>
</gene>
<keyword evidence="1" id="KW-1185">Reference proteome</keyword>